<reference evidence="6 7" key="1">
    <citation type="submission" date="2018-07" db="EMBL/GenBank/DDBJ databases">
        <title>The complete nuclear genome of the prasinophyte Chloropicon primus (CCMP1205).</title>
        <authorList>
            <person name="Pombert J.-F."/>
            <person name="Otis C."/>
            <person name="Turmel M."/>
            <person name="Lemieux C."/>
        </authorList>
    </citation>
    <scope>NUCLEOTIDE SEQUENCE [LARGE SCALE GENOMIC DNA]</scope>
    <source>
        <strain evidence="6 7">CCMP1205</strain>
    </source>
</reference>
<dbReference type="PROSITE" id="PS00584">
    <property type="entry name" value="PFKB_KINASES_2"/>
    <property type="match status" value="1"/>
</dbReference>
<comment type="similarity">
    <text evidence="1">Belongs to the carbohydrate kinase PfkB family.</text>
</comment>
<evidence type="ECO:0000259" key="5">
    <source>
        <dbReference type="Pfam" id="PF00294"/>
    </source>
</evidence>
<keyword evidence="3 6" id="KW-0418">Kinase</keyword>
<dbReference type="InterPro" id="IPR011611">
    <property type="entry name" value="PfkB_dom"/>
</dbReference>
<organism evidence="6 7">
    <name type="scientific">Chloropicon primus</name>
    <dbReference type="NCBI Taxonomy" id="1764295"/>
    <lineage>
        <taxon>Eukaryota</taxon>
        <taxon>Viridiplantae</taxon>
        <taxon>Chlorophyta</taxon>
        <taxon>Chloropicophyceae</taxon>
        <taxon>Chloropicales</taxon>
        <taxon>Chloropicaceae</taxon>
        <taxon>Chloropicon</taxon>
    </lineage>
</organism>
<evidence type="ECO:0000313" key="6">
    <source>
        <dbReference type="EMBL" id="QDZ25762.1"/>
    </source>
</evidence>
<accession>A0A5B8N118</accession>
<feature type="domain" description="Carbohydrate kinase PfkB" evidence="5">
    <location>
        <begin position="140"/>
        <end position="432"/>
    </location>
</feature>
<feature type="compositionally biased region" description="Basic residues" evidence="4">
    <location>
        <begin position="35"/>
        <end position="45"/>
    </location>
</feature>
<dbReference type="PANTHER" id="PTHR43320">
    <property type="entry name" value="SUGAR KINASE"/>
    <property type="match status" value="1"/>
</dbReference>
<dbReference type="Pfam" id="PF00294">
    <property type="entry name" value="PfkB"/>
    <property type="match status" value="1"/>
</dbReference>
<evidence type="ECO:0000256" key="2">
    <source>
        <dbReference type="ARBA" id="ARBA00022679"/>
    </source>
</evidence>
<dbReference type="GO" id="GO:0016301">
    <property type="term" value="F:kinase activity"/>
    <property type="evidence" value="ECO:0007669"/>
    <property type="project" value="UniProtKB-KW"/>
</dbReference>
<dbReference type="STRING" id="1764295.A0A5B8N118"/>
<dbReference type="EMBL" id="CP031051">
    <property type="protein sequence ID" value="QDZ25762.1"/>
    <property type="molecule type" value="Genomic_DNA"/>
</dbReference>
<dbReference type="Gene3D" id="3.40.1190.20">
    <property type="match status" value="1"/>
</dbReference>
<keyword evidence="2" id="KW-0808">Transferase</keyword>
<dbReference type="SUPFAM" id="SSF53613">
    <property type="entry name" value="Ribokinase-like"/>
    <property type="match status" value="1"/>
</dbReference>
<sequence length="476" mass="50745">MVRMRSKCTTMTASSSASPFRRVAFGSRTSTLSRPRYHGHRHHHEQHQQHPLQTLEVRCGAKGGSSKEYRQQGAEVFDAVGLGQAMVDYAGYVSDDFLNDVLAELNAASSSDRHDNHRHKKGDRIVVTPEDLGKVLNKLNSENFKVTTGGSLSNTLVALSRLGNSRNGGDDDGAGELKVGMAGLVGSDPIGSFYRAKMDKAGVSFLSQPTHQTTGTVVVLTTPDAQRTMLSHFPEPPEPSSSSSSSSSVLTPSVVNSIVSSRVMLVEGYLLECGERVIGSMMEAMRLASENGTLVCMTLSDTSVVSRHSDKLWRALRKEGLVDIVFANAQEAMALTGEAEPRGAALNLAQHTKVVSVVTDGHHGSHLAGMGASQLVPAYWMPKGPLDTCGAGDAYAAGAIYGLLSGASIRGMGYSGARVSSTVISQTGARLKREDADKLVEVLPMMMFESTRLVIPGEASENEKRVRVNSSPKGGK</sequence>
<gene>
    <name evidence="6" type="ORF">A3770_18p82800</name>
</gene>
<evidence type="ECO:0000256" key="1">
    <source>
        <dbReference type="ARBA" id="ARBA00010688"/>
    </source>
</evidence>
<protein>
    <submittedName>
        <fullName evidence="6">Carbohydrate kinase</fullName>
    </submittedName>
</protein>
<proteinExistence type="inferred from homology"/>
<dbReference type="OrthoDB" id="415590at2759"/>
<evidence type="ECO:0000313" key="7">
    <source>
        <dbReference type="Proteomes" id="UP000316726"/>
    </source>
</evidence>
<dbReference type="InterPro" id="IPR052700">
    <property type="entry name" value="Carb_kinase_PfkB-like"/>
</dbReference>
<dbReference type="InterPro" id="IPR029056">
    <property type="entry name" value="Ribokinase-like"/>
</dbReference>
<evidence type="ECO:0000256" key="3">
    <source>
        <dbReference type="ARBA" id="ARBA00022777"/>
    </source>
</evidence>
<dbReference type="PANTHER" id="PTHR43320:SF3">
    <property type="entry name" value="CARBOHYDRATE KINASE PFKB DOMAIN-CONTAINING PROTEIN"/>
    <property type="match status" value="1"/>
</dbReference>
<dbReference type="InterPro" id="IPR002173">
    <property type="entry name" value="Carboh/pur_kinase_PfkB_CS"/>
</dbReference>
<dbReference type="CDD" id="cd01168">
    <property type="entry name" value="adenosine_kinase"/>
    <property type="match status" value="1"/>
</dbReference>
<name>A0A5B8N118_9CHLO</name>
<feature type="region of interest" description="Disordered" evidence="4">
    <location>
        <begin position="31"/>
        <end position="51"/>
    </location>
</feature>
<keyword evidence="7" id="KW-1185">Reference proteome</keyword>
<evidence type="ECO:0000256" key="4">
    <source>
        <dbReference type="SAM" id="MobiDB-lite"/>
    </source>
</evidence>
<dbReference type="Proteomes" id="UP000316726">
    <property type="component" value="Chromosome 18"/>
</dbReference>
<feature type="region of interest" description="Disordered" evidence="4">
    <location>
        <begin position="229"/>
        <end position="249"/>
    </location>
</feature>
<dbReference type="AlphaFoldDB" id="A0A5B8N118"/>